<organism evidence="1 2">
    <name type="scientific">Isosphaera pallida (strain ATCC 43644 / DSM 9630 / IS1B)</name>
    <dbReference type="NCBI Taxonomy" id="575540"/>
    <lineage>
        <taxon>Bacteria</taxon>
        <taxon>Pseudomonadati</taxon>
        <taxon>Planctomycetota</taxon>
        <taxon>Planctomycetia</taxon>
        <taxon>Isosphaerales</taxon>
        <taxon>Isosphaeraceae</taxon>
        <taxon>Isosphaera</taxon>
    </lineage>
</organism>
<dbReference type="AlphaFoldDB" id="E8R5P5"/>
<gene>
    <name evidence="1" type="ordered locus">Isop_1208</name>
</gene>
<keyword evidence="2" id="KW-1185">Reference proteome</keyword>
<proteinExistence type="predicted"/>
<dbReference type="HOGENOM" id="CLU_2464888_0_0_0"/>
<dbReference type="KEGG" id="ipa:Isop_1208"/>
<dbReference type="STRING" id="575540.Isop_1208"/>
<sequence length="88" mass="9741">MISNHREYVIVSVLNIFSSRSRVVQALCLGSLTMMGCHSPSSPSASSPRVTRESCPAAVLNPSDDAIRSFYQQYETSEDPRFQPLEGF</sequence>
<accession>E8R5P5</accession>
<protein>
    <submittedName>
        <fullName evidence="1">Uncharacterized protein</fullName>
    </submittedName>
</protein>
<evidence type="ECO:0000313" key="2">
    <source>
        <dbReference type="Proteomes" id="UP000008631"/>
    </source>
</evidence>
<reference evidence="1 2" key="2">
    <citation type="journal article" date="2011" name="Stand. Genomic Sci.">
        <title>Complete genome sequence of Isosphaera pallida type strain (IS1B).</title>
        <authorList>
            <consortium name="US DOE Joint Genome Institute (JGI-PGF)"/>
            <person name="Goker M."/>
            <person name="Cleland D."/>
            <person name="Saunders E."/>
            <person name="Lapidus A."/>
            <person name="Nolan M."/>
            <person name="Lucas S."/>
            <person name="Hammon N."/>
            <person name="Deshpande S."/>
            <person name="Cheng J.F."/>
            <person name="Tapia R."/>
            <person name="Han C."/>
            <person name="Goodwin L."/>
            <person name="Pitluck S."/>
            <person name="Liolios K."/>
            <person name="Pagani I."/>
            <person name="Ivanova N."/>
            <person name="Mavromatis K."/>
            <person name="Pati A."/>
            <person name="Chen A."/>
            <person name="Palaniappan K."/>
            <person name="Land M."/>
            <person name="Hauser L."/>
            <person name="Chang Y.J."/>
            <person name="Jeffries C.D."/>
            <person name="Detter J.C."/>
            <person name="Beck B."/>
            <person name="Woyke T."/>
            <person name="Bristow J."/>
            <person name="Eisen J.A."/>
            <person name="Markowitz V."/>
            <person name="Hugenholtz P."/>
            <person name="Kyrpides N.C."/>
            <person name="Klenk H.P."/>
        </authorList>
    </citation>
    <scope>NUCLEOTIDE SEQUENCE [LARGE SCALE GENOMIC DNA]</scope>
    <source>
        <strain evidence="2">ATCC 43644 / DSM 9630 / IS1B</strain>
    </source>
</reference>
<dbReference type="Proteomes" id="UP000008631">
    <property type="component" value="Chromosome"/>
</dbReference>
<dbReference type="InParanoid" id="E8R5P5"/>
<reference key="1">
    <citation type="submission" date="2010-11" db="EMBL/GenBank/DDBJ databases">
        <title>The complete sequence of chromosome of Isophaera pallida ATCC 43644.</title>
        <authorList>
            <consortium name="US DOE Joint Genome Institute (JGI-PGF)"/>
            <person name="Lucas S."/>
            <person name="Copeland A."/>
            <person name="Lapidus A."/>
            <person name="Bruce D."/>
            <person name="Goodwin L."/>
            <person name="Pitluck S."/>
            <person name="Kyrpides N."/>
            <person name="Mavromatis K."/>
            <person name="Pagani I."/>
            <person name="Ivanova N."/>
            <person name="Saunders E."/>
            <person name="Brettin T."/>
            <person name="Detter J.C."/>
            <person name="Han C."/>
            <person name="Tapia R."/>
            <person name="Land M."/>
            <person name="Hauser L."/>
            <person name="Markowitz V."/>
            <person name="Cheng J.-F."/>
            <person name="Hugenholtz P."/>
            <person name="Woyke T."/>
            <person name="Wu D."/>
            <person name="Eisen J.A."/>
        </authorList>
    </citation>
    <scope>NUCLEOTIDE SEQUENCE</scope>
    <source>
        <strain>ATCC 43644</strain>
    </source>
</reference>
<name>E8R5P5_ISOPI</name>
<evidence type="ECO:0000313" key="1">
    <source>
        <dbReference type="EMBL" id="ADV61794.1"/>
    </source>
</evidence>
<dbReference type="EMBL" id="CP002353">
    <property type="protein sequence ID" value="ADV61794.1"/>
    <property type="molecule type" value="Genomic_DNA"/>
</dbReference>